<accession>A0A1Q2M106</accession>
<dbReference type="SUPFAM" id="SSF50621">
    <property type="entry name" value="Alanine racemase C-terminal domain-like"/>
    <property type="match status" value="1"/>
</dbReference>
<dbReference type="Pfam" id="PF02784">
    <property type="entry name" value="Orn_Arg_deC_N"/>
    <property type="match status" value="1"/>
</dbReference>
<evidence type="ECO:0000256" key="9">
    <source>
        <dbReference type="ARBA" id="ARBA00060983"/>
    </source>
</evidence>
<feature type="domain" description="Orn/DAP/Arg decarboxylase 2 N-terminal" evidence="16">
    <location>
        <begin position="36"/>
        <end position="280"/>
    </location>
</feature>
<keyword evidence="18" id="KW-1185">Reference proteome</keyword>
<dbReference type="PRINTS" id="PR01181">
    <property type="entry name" value="DAPDCRBXLASE"/>
</dbReference>
<dbReference type="GO" id="GO:0009089">
    <property type="term" value="P:lysine biosynthetic process via diaminopimelate"/>
    <property type="evidence" value="ECO:0007669"/>
    <property type="project" value="UniProtKB-UniRule"/>
</dbReference>
<keyword evidence="6 12" id="KW-0456">Lyase</keyword>
<dbReference type="InterPro" id="IPR022657">
    <property type="entry name" value="De-COase2_CS"/>
</dbReference>
<evidence type="ECO:0000256" key="10">
    <source>
        <dbReference type="ARBA" id="ARBA00066427"/>
    </source>
</evidence>
<dbReference type="Proteomes" id="UP000188219">
    <property type="component" value="Chromosome"/>
</dbReference>
<dbReference type="eggNOG" id="COG0019">
    <property type="taxonomic scope" value="Bacteria"/>
</dbReference>
<dbReference type="InterPro" id="IPR022643">
    <property type="entry name" value="De-COase2_C"/>
</dbReference>
<dbReference type="Gene3D" id="3.20.20.10">
    <property type="entry name" value="Alanine racemase"/>
    <property type="match status" value="1"/>
</dbReference>
<protein>
    <recommendedName>
        <fullName evidence="11 12">Diaminopimelate decarboxylase</fullName>
        <shortName evidence="12">DAP decarboxylase</shortName>
        <shortName evidence="12">DAPDC</shortName>
        <ecNumber evidence="10 12">4.1.1.20</ecNumber>
    </recommendedName>
</protein>
<dbReference type="NCBIfam" id="TIGR01048">
    <property type="entry name" value="lysA"/>
    <property type="match status" value="1"/>
</dbReference>
<dbReference type="InterPro" id="IPR000183">
    <property type="entry name" value="Orn/DAP/Arg_de-COase"/>
</dbReference>
<sequence>MSDFHYQQGSLWAEGVSLEQIAEQFGTPTYVYSRAHYERQYQAYADALGDHPGLICYAIKANSNLGILSVLAQLGAGFDIVSAGELERVLMAGGDPAKVVFSGVGKTADEMRRALSVGVHCFNVESESELDRLEAVAAEMGVTAPVSLRVNPDVDANTHPYISTGLKENKFGIAIERARAVYARIADSQSLNAVGVDCHIGSQLTELAPFLDALDRLLVLIDELAEDGTKLKHLDLGGGLGVRYRGEEPPQVSDYLGAVKERLAGRDLELVLEPGRSIAANGGALLTKVEFLKRTEEHNFAIVDAAMNDNLRPALYQAWQDIVAVTPSNGDTESWDIVGPVCETGDFLGKHRPLALEEGQLLAMLSAGAYGFTMSSNYNSRTRAAEVLVDGDKTYLVRARETLADLVRGESTVPAKDDQ</sequence>
<dbReference type="GO" id="GO:0008836">
    <property type="term" value="F:diaminopimelate decarboxylase activity"/>
    <property type="evidence" value="ECO:0007669"/>
    <property type="project" value="UniProtKB-UniRule"/>
</dbReference>
<dbReference type="FunFam" id="2.40.37.10:FF:000003">
    <property type="entry name" value="Diaminopimelate decarboxylase"/>
    <property type="match status" value="1"/>
</dbReference>
<comment type="function">
    <text evidence="12">Specifically catalyzes the decarboxylation of meso-diaminopimelate (meso-DAP) to L-lysine.</text>
</comment>
<feature type="binding site" evidence="12">
    <location>
        <position position="343"/>
    </location>
    <ligand>
        <name>substrate</name>
    </ligand>
</feature>
<dbReference type="KEGG" id="maga:Mag101_01055"/>
<feature type="binding site" evidence="12">
    <location>
        <position position="370"/>
    </location>
    <ligand>
        <name>substrate</name>
    </ligand>
</feature>
<evidence type="ECO:0000313" key="18">
    <source>
        <dbReference type="Proteomes" id="UP000188219"/>
    </source>
</evidence>
<dbReference type="OrthoDB" id="9802241at2"/>
<dbReference type="InterPro" id="IPR009006">
    <property type="entry name" value="Ala_racemase/Decarboxylase_C"/>
</dbReference>
<reference evidence="17" key="1">
    <citation type="submission" date="2017-02" db="EMBL/GenBank/DDBJ databases">
        <title>Genome of Microbulbifer agarilyticus GP101.</title>
        <authorList>
            <person name="Jung J."/>
            <person name="Bae S.S."/>
            <person name="Baek K."/>
        </authorList>
    </citation>
    <scope>NUCLEOTIDE SEQUENCE [LARGE SCALE GENOMIC DNA]</scope>
    <source>
        <strain evidence="17">GP101</strain>
    </source>
</reference>
<evidence type="ECO:0000256" key="8">
    <source>
        <dbReference type="ARBA" id="ARBA00060643"/>
    </source>
</evidence>
<feature type="binding site" evidence="12">
    <location>
        <begin position="273"/>
        <end position="276"/>
    </location>
    <ligand>
        <name>pyridoxal 5'-phosphate</name>
        <dbReference type="ChEBI" id="CHEBI:597326"/>
    </ligand>
</feature>
<feature type="binding site" evidence="12">
    <location>
        <position position="239"/>
    </location>
    <ligand>
        <name>pyridoxal 5'-phosphate</name>
        <dbReference type="ChEBI" id="CHEBI:597326"/>
    </ligand>
</feature>
<dbReference type="AlphaFoldDB" id="A0A1Q2M106"/>
<comment type="cofactor">
    <cofactor evidence="1 12 13 14">
        <name>pyridoxal 5'-phosphate</name>
        <dbReference type="ChEBI" id="CHEBI:597326"/>
    </cofactor>
</comment>
<dbReference type="CDD" id="cd06828">
    <property type="entry name" value="PLPDE_III_DapDC"/>
    <property type="match status" value="1"/>
</dbReference>
<feature type="active site" description="Proton donor" evidence="13">
    <location>
        <position position="342"/>
    </location>
</feature>
<dbReference type="RefSeq" id="WP_077399562.1">
    <property type="nucleotide sequence ID" value="NZ_CP019650.1"/>
</dbReference>
<dbReference type="PROSITE" id="PS00879">
    <property type="entry name" value="ODR_DC_2_2"/>
    <property type="match status" value="1"/>
</dbReference>
<feature type="binding site" evidence="12">
    <location>
        <position position="276"/>
    </location>
    <ligand>
        <name>substrate</name>
    </ligand>
</feature>
<evidence type="ECO:0000256" key="4">
    <source>
        <dbReference type="ARBA" id="ARBA00022898"/>
    </source>
</evidence>
<proteinExistence type="inferred from homology"/>
<comment type="pathway">
    <text evidence="8 12 14">Amino-acid biosynthesis; L-lysine biosynthesis via DAP pathway; L-lysine from DL-2,6-diaminopimelate: step 1/1.</text>
</comment>
<gene>
    <name evidence="12" type="primary">lysA</name>
    <name evidence="17" type="ORF">Mag101_01055</name>
</gene>
<evidence type="ECO:0000313" key="17">
    <source>
        <dbReference type="EMBL" id="AQQ66391.1"/>
    </source>
</evidence>
<feature type="modified residue" description="N6-(pyridoxal phosphate)lysine" evidence="12 13">
    <location>
        <position position="60"/>
    </location>
</feature>
<comment type="similarity">
    <text evidence="9 12">Belongs to the Orn/Lys/Arg decarboxylase class-II family. LysA subfamily.</text>
</comment>
<name>A0A1Q2M106_9GAMM</name>
<evidence type="ECO:0000256" key="3">
    <source>
        <dbReference type="ARBA" id="ARBA00022793"/>
    </source>
</evidence>
<dbReference type="PRINTS" id="PR01179">
    <property type="entry name" value="ODADCRBXLASE"/>
</dbReference>
<evidence type="ECO:0000256" key="5">
    <source>
        <dbReference type="ARBA" id="ARBA00023154"/>
    </source>
</evidence>
<comment type="catalytic activity">
    <reaction evidence="7 12 14">
        <text>meso-2,6-diaminopimelate + H(+) = L-lysine + CO2</text>
        <dbReference type="Rhea" id="RHEA:15101"/>
        <dbReference type="ChEBI" id="CHEBI:15378"/>
        <dbReference type="ChEBI" id="CHEBI:16526"/>
        <dbReference type="ChEBI" id="CHEBI:32551"/>
        <dbReference type="ChEBI" id="CHEBI:57791"/>
        <dbReference type="EC" id="4.1.1.20"/>
    </reaction>
</comment>
<dbReference type="InterPro" id="IPR022653">
    <property type="entry name" value="De-COase2_pyr-phos_BS"/>
</dbReference>
<dbReference type="STRING" id="260552.Mag101_01055"/>
<feature type="domain" description="Orn/DAP/Arg decarboxylase 2 C-terminal" evidence="15">
    <location>
        <begin position="30"/>
        <end position="368"/>
    </location>
</feature>
<dbReference type="SUPFAM" id="SSF51419">
    <property type="entry name" value="PLP-binding barrel"/>
    <property type="match status" value="1"/>
</dbReference>
<dbReference type="GO" id="GO:0030170">
    <property type="term" value="F:pyridoxal phosphate binding"/>
    <property type="evidence" value="ECO:0007669"/>
    <property type="project" value="UniProtKB-UniRule"/>
</dbReference>
<dbReference type="UniPathway" id="UPA00034">
    <property type="reaction ID" value="UER00027"/>
</dbReference>
<dbReference type="PANTHER" id="PTHR43727">
    <property type="entry name" value="DIAMINOPIMELATE DECARBOXYLASE"/>
    <property type="match status" value="1"/>
</dbReference>
<evidence type="ECO:0000259" key="15">
    <source>
        <dbReference type="Pfam" id="PF00278"/>
    </source>
</evidence>
<keyword evidence="5 12" id="KW-0457">Lysine biosynthesis</keyword>
<dbReference type="InterPro" id="IPR002986">
    <property type="entry name" value="DAP_deCOOHase_LysA"/>
</dbReference>
<evidence type="ECO:0000256" key="2">
    <source>
        <dbReference type="ARBA" id="ARBA00022605"/>
    </source>
</evidence>
<feature type="binding site" evidence="12">
    <location>
        <position position="316"/>
    </location>
    <ligand>
        <name>substrate</name>
    </ligand>
</feature>
<dbReference type="EMBL" id="CP019650">
    <property type="protein sequence ID" value="AQQ66391.1"/>
    <property type="molecule type" value="Genomic_DNA"/>
</dbReference>
<evidence type="ECO:0000259" key="16">
    <source>
        <dbReference type="Pfam" id="PF02784"/>
    </source>
</evidence>
<keyword evidence="3 12" id="KW-0210">Decarboxylase</keyword>
<dbReference type="HAMAP" id="MF_02120">
    <property type="entry name" value="LysA"/>
    <property type="match status" value="1"/>
</dbReference>
<feature type="binding site" evidence="12">
    <location>
        <position position="312"/>
    </location>
    <ligand>
        <name>substrate</name>
    </ligand>
</feature>
<evidence type="ECO:0000256" key="1">
    <source>
        <dbReference type="ARBA" id="ARBA00001933"/>
    </source>
</evidence>
<dbReference type="FunFam" id="3.20.20.10:FF:000003">
    <property type="entry name" value="Diaminopimelate decarboxylase"/>
    <property type="match status" value="1"/>
</dbReference>
<dbReference type="Pfam" id="PF00278">
    <property type="entry name" value="Orn_DAP_Arg_deC"/>
    <property type="match status" value="1"/>
</dbReference>
<evidence type="ECO:0000256" key="13">
    <source>
        <dbReference type="PIRSR" id="PIRSR600183-50"/>
    </source>
</evidence>
<dbReference type="InterPro" id="IPR029066">
    <property type="entry name" value="PLP-binding_barrel"/>
</dbReference>
<evidence type="ECO:0000256" key="7">
    <source>
        <dbReference type="ARBA" id="ARBA00050464"/>
    </source>
</evidence>
<keyword evidence="2 12" id="KW-0028">Amino-acid biosynthesis</keyword>
<organism evidence="17 18">
    <name type="scientific">Microbulbifer agarilyticus</name>
    <dbReference type="NCBI Taxonomy" id="260552"/>
    <lineage>
        <taxon>Bacteria</taxon>
        <taxon>Pseudomonadati</taxon>
        <taxon>Pseudomonadota</taxon>
        <taxon>Gammaproteobacteria</taxon>
        <taxon>Cellvibrionales</taxon>
        <taxon>Microbulbiferaceae</taxon>
        <taxon>Microbulbifer</taxon>
    </lineage>
</organism>
<dbReference type="PANTHER" id="PTHR43727:SF2">
    <property type="entry name" value="GROUP IV DECARBOXYLASE"/>
    <property type="match status" value="1"/>
</dbReference>
<feature type="binding site" evidence="12">
    <location>
        <position position="370"/>
    </location>
    <ligand>
        <name>pyridoxal 5'-phosphate</name>
        <dbReference type="ChEBI" id="CHEBI:597326"/>
    </ligand>
</feature>
<evidence type="ECO:0000256" key="12">
    <source>
        <dbReference type="HAMAP-Rule" id="MF_02120"/>
    </source>
</evidence>
<comment type="subunit">
    <text evidence="12">Homodimer.</text>
</comment>
<dbReference type="InterPro" id="IPR022644">
    <property type="entry name" value="De-COase2_N"/>
</dbReference>
<evidence type="ECO:0000256" key="11">
    <source>
        <dbReference type="ARBA" id="ARBA00074972"/>
    </source>
</evidence>
<keyword evidence="4 12" id="KW-0663">Pyridoxal phosphate</keyword>
<evidence type="ECO:0000256" key="6">
    <source>
        <dbReference type="ARBA" id="ARBA00023239"/>
    </source>
</evidence>
<evidence type="ECO:0000256" key="14">
    <source>
        <dbReference type="RuleBase" id="RU003738"/>
    </source>
</evidence>
<dbReference type="Gene3D" id="2.40.37.10">
    <property type="entry name" value="Lyase, Ornithine Decarboxylase, Chain A, domain 1"/>
    <property type="match status" value="1"/>
</dbReference>
<dbReference type="EC" id="4.1.1.20" evidence="10 12"/>
<dbReference type="PROSITE" id="PS00878">
    <property type="entry name" value="ODR_DC_2_1"/>
    <property type="match status" value="1"/>
</dbReference>